<evidence type="ECO:0000256" key="6">
    <source>
        <dbReference type="SAM" id="MobiDB-lite"/>
    </source>
</evidence>
<keyword evidence="2" id="KW-0378">Hydrolase</keyword>
<reference evidence="9" key="1">
    <citation type="submission" date="2018-01" db="EMBL/GenBank/DDBJ databases">
        <title>An insight into the sialome of Amazonian anophelines.</title>
        <authorList>
            <person name="Ribeiro J.M."/>
            <person name="Scarpassa V."/>
            <person name="Calvo E."/>
        </authorList>
    </citation>
    <scope>NUCLEOTIDE SEQUENCE</scope>
    <source>
        <tissue evidence="9">Salivary glands</tissue>
    </source>
</reference>
<feature type="compositionally biased region" description="Acidic residues" evidence="6">
    <location>
        <begin position="34"/>
        <end position="49"/>
    </location>
</feature>
<feature type="signal peptide" evidence="7">
    <location>
        <begin position="1"/>
        <end position="24"/>
    </location>
</feature>
<protein>
    <submittedName>
        <fullName evidence="9">Putative trypsin-like serine protease</fullName>
    </submittedName>
</protein>
<evidence type="ECO:0000313" key="9">
    <source>
        <dbReference type="EMBL" id="MBW56609.1"/>
    </source>
</evidence>
<keyword evidence="1 9" id="KW-0645">Protease</keyword>
<dbReference type="InterPro" id="IPR001254">
    <property type="entry name" value="Trypsin_dom"/>
</dbReference>
<proteinExistence type="inferred from homology"/>
<keyword evidence="4" id="KW-1015">Disulfide bond</keyword>
<keyword evidence="7" id="KW-0732">Signal</keyword>
<sequence length="320" mass="33396">MKQSVKLIWLVLAVILFGGHFAKAQQNEVSDVGQENDEEESTDAAESDEQNNQPSDSNRVGRIINGISATSANQPYLVTIVAYIGEDSFYFIGALISNTEVLTSASTLKSAGDLSAVTFSLTVGSNPSISSGITYSDKGFDIHSGFNPTTLANDVAIIKINGNLSGLANVRPIAIATTEIAVSTTNRTQCVVAGWKDGSNDIGETTYELLTDQECAAAGANPPSIVCARKTGTAFACNFDGGAPLVCNGQLYGILTDQTGCSGSSPPVLQKFAKLPVISIPWNTATLSNPSATLPNPSATIPNSNASLPIVPRKNYVSCP</sequence>
<organism evidence="9">
    <name type="scientific">Anopheles marajoara</name>
    <dbReference type="NCBI Taxonomy" id="58244"/>
    <lineage>
        <taxon>Eukaryota</taxon>
        <taxon>Metazoa</taxon>
        <taxon>Ecdysozoa</taxon>
        <taxon>Arthropoda</taxon>
        <taxon>Hexapoda</taxon>
        <taxon>Insecta</taxon>
        <taxon>Pterygota</taxon>
        <taxon>Neoptera</taxon>
        <taxon>Endopterygota</taxon>
        <taxon>Diptera</taxon>
        <taxon>Nematocera</taxon>
        <taxon>Culicoidea</taxon>
        <taxon>Culicidae</taxon>
        <taxon>Anophelinae</taxon>
        <taxon>Anopheles</taxon>
    </lineage>
</organism>
<dbReference type="AlphaFoldDB" id="A0A2M4BU80"/>
<dbReference type="PROSITE" id="PS50240">
    <property type="entry name" value="TRYPSIN_DOM"/>
    <property type="match status" value="1"/>
</dbReference>
<dbReference type="PANTHER" id="PTHR24276">
    <property type="entry name" value="POLYSERASE-RELATED"/>
    <property type="match status" value="1"/>
</dbReference>
<dbReference type="InterPro" id="IPR050430">
    <property type="entry name" value="Peptidase_S1"/>
</dbReference>
<dbReference type="PANTHER" id="PTHR24276:SF96">
    <property type="entry name" value="PEPTIDASE S1 DOMAIN-CONTAINING PROTEIN"/>
    <property type="match status" value="1"/>
</dbReference>
<evidence type="ECO:0000256" key="4">
    <source>
        <dbReference type="ARBA" id="ARBA00023157"/>
    </source>
</evidence>
<comment type="similarity">
    <text evidence="5">Belongs to the peptidase S1 family. CLIP subfamily.</text>
</comment>
<dbReference type="Gene3D" id="2.40.10.10">
    <property type="entry name" value="Trypsin-like serine proteases"/>
    <property type="match status" value="1"/>
</dbReference>
<evidence type="ECO:0000256" key="3">
    <source>
        <dbReference type="ARBA" id="ARBA00022825"/>
    </source>
</evidence>
<feature type="domain" description="Peptidase S1" evidence="8">
    <location>
        <begin position="63"/>
        <end position="288"/>
    </location>
</feature>
<accession>A0A2M4BU80</accession>
<dbReference type="SMART" id="SM00020">
    <property type="entry name" value="Tryp_SPc"/>
    <property type="match status" value="1"/>
</dbReference>
<evidence type="ECO:0000256" key="5">
    <source>
        <dbReference type="ARBA" id="ARBA00024195"/>
    </source>
</evidence>
<evidence type="ECO:0000256" key="7">
    <source>
        <dbReference type="SAM" id="SignalP"/>
    </source>
</evidence>
<dbReference type="InterPro" id="IPR009003">
    <property type="entry name" value="Peptidase_S1_PA"/>
</dbReference>
<evidence type="ECO:0000256" key="2">
    <source>
        <dbReference type="ARBA" id="ARBA00022801"/>
    </source>
</evidence>
<name>A0A2M4BU80_9DIPT</name>
<feature type="region of interest" description="Disordered" evidence="6">
    <location>
        <begin position="28"/>
        <end position="59"/>
    </location>
</feature>
<keyword evidence="3" id="KW-0720">Serine protease</keyword>
<dbReference type="GO" id="GO:0004252">
    <property type="term" value="F:serine-type endopeptidase activity"/>
    <property type="evidence" value="ECO:0007669"/>
    <property type="project" value="InterPro"/>
</dbReference>
<dbReference type="SUPFAM" id="SSF50494">
    <property type="entry name" value="Trypsin-like serine proteases"/>
    <property type="match status" value="1"/>
</dbReference>
<dbReference type="Pfam" id="PF00089">
    <property type="entry name" value="Trypsin"/>
    <property type="match status" value="1"/>
</dbReference>
<dbReference type="InterPro" id="IPR043504">
    <property type="entry name" value="Peptidase_S1_PA_chymotrypsin"/>
</dbReference>
<dbReference type="EMBL" id="GGFJ01007468">
    <property type="protein sequence ID" value="MBW56609.1"/>
    <property type="molecule type" value="Transcribed_RNA"/>
</dbReference>
<dbReference type="GO" id="GO:0006508">
    <property type="term" value="P:proteolysis"/>
    <property type="evidence" value="ECO:0007669"/>
    <property type="project" value="UniProtKB-KW"/>
</dbReference>
<feature type="chain" id="PRO_5014617283" evidence="7">
    <location>
        <begin position="25"/>
        <end position="320"/>
    </location>
</feature>
<evidence type="ECO:0000259" key="8">
    <source>
        <dbReference type="PROSITE" id="PS50240"/>
    </source>
</evidence>
<evidence type="ECO:0000256" key="1">
    <source>
        <dbReference type="ARBA" id="ARBA00022670"/>
    </source>
</evidence>